<keyword evidence="2" id="KW-1185">Reference proteome</keyword>
<sequence>MLGGSLCAAPVYNGSSPERVSLAPVPVAVSQAIPIPGHPNPLHDLLVEREHSQQYVRPKPEGHMITLAMRNCDALTGEEQMILYGLVEK</sequence>
<name>A0A2I0TZJ5_LIMLA</name>
<evidence type="ECO:0000313" key="2">
    <source>
        <dbReference type="Proteomes" id="UP000233556"/>
    </source>
</evidence>
<proteinExistence type="predicted"/>
<evidence type="ECO:0000313" key="1">
    <source>
        <dbReference type="EMBL" id="PKU39240.1"/>
    </source>
</evidence>
<protein>
    <submittedName>
        <fullName evidence="1">Uncharacterized protein</fullName>
    </submittedName>
</protein>
<dbReference type="AlphaFoldDB" id="A0A2I0TZJ5"/>
<dbReference type="EMBL" id="KZ506534">
    <property type="protein sequence ID" value="PKU39240.1"/>
    <property type="molecule type" value="Genomic_DNA"/>
</dbReference>
<dbReference type="Proteomes" id="UP000233556">
    <property type="component" value="Unassembled WGS sequence"/>
</dbReference>
<accession>A0A2I0TZJ5</accession>
<reference evidence="2" key="1">
    <citation type="submission" date="2017-11" db="EMBL/GenBank/DDBJ databases">
        <authorList>
            <person name="Lima N.C."/>
            <person name="Parody-Merino A.M."/>
            <person name="Battley P.F."/>
            <person name="Fidler A.E."/>
            <person name="Prosdocimi F."/>
        </authorList>
    </citation>
    <scope>NUCLEOTIDE SEQUENCE [LARGE SCALE GENOMIC DNA]</scope>
</reference>
<gene>
    <name evidence="1" type="ORF">llap_10452</name>
</gene>
<reference evidence="2" key="2">
    <citation type="submission" date="2017-12" db="EMBL/GenBank/DDBJ databases">
        <title>Genome sequence of the Bar-tailed Godwit (Limosa lapponica baueri).</title>
        <authorList>
            <person name="Lima N.C.B."/>
            <person name="Parody-Merino A.M."/>
            <person name="Battley P.F."/>
            <person name="Fidler A.E."/>
            <person name="Prosdocimi F."/>
        </authorList>
    </citation>
    <scope>NUCLEOTIDE SEQUENCE [LARGE SCALE GENOMIC DNA]</scope>
</reference>
<organism evidence="1 2">
    <name type="scientific">Limosa lapponica baueri</name>
    <dbReference type="NCBI Taxonomy" id="1758121"/>
    <lineage>
        <taxon>Eukaryota</taxon>
        <taxon>Metazoa</taxon>
        <taxon>Chordata</taxon>
        <taxon>Craniata</taxon>
        <taxon>Vertebrata</taxon>
        <taxon>Euteleostomi</taxon>
        <taxon>Archelosauria</taxon>
        <taxon>Archosauria</taxon>
        <taxon>Dinosauria</taxon>
        <taxon>Saurischia</taxon>
        <taxon>Theropoda</taxon>
        <taxon>Coelurosauria</taxon>
        <taxon>Aves</taxon>
        <taxon>Neognathae</taxon>
        <taxon>Neoaves</taxon>
        <taxon>Charadriiformes</taxon>
        <taxon>Scolopacidae</taxon>
        <taxon>Limosa</taxon>
    </lineage>
</organism>